<gene>
    <name evidence="1" type="ORF">UFOPK3543_02386</name>
</gene>
<name>A0A6J7I5I8_9ZZZZ</name>
<sequence length="52" mass="5325">MTLAASWAGSVAGVADELNFDLGYTEKPSFIASALSGPDSFPAMNEGSQVDT</sequence>
<organism evidence="1">
    <name type="scientific">freshwater metagenome</name>
    <dbReference type="NCBI Taxonomy" id="449393"/>
    <lineage>
        <taxon>unclassified sequences</taxon>
        <taxon>metagenomes</taxon>
        <taxon>ecological metagenomes</taxon>
    </lineage>
</organism>
<dbReference type="EMBL" id="CAFBMH010000115">
    <property type="protein sequence ID" value="CAB4926268.1"/>
    <property type="molecule type" value="Genomic_DNA"/>
</dbReference>
<accession>A0A6J7I5I8</accession>
<reference evidence="1" key="1">
    <citation type="submission" date="2020-05" db="EMBL/GenBank/DDBJ databases">
        <authorList>
            <person name="Chiriac C."/>
            <person name="Salcher M."/>
            <person name="Ghai R."/>
            <person name="Kavagutti S V."/>
        </authorList>
    </citation>
    <scope>NUCLEOTIDE SEQUENCE</scope>
</reference>
<evidence type="ECO:0000313" key="1">
    <source>
        <dbReference type="EMBL" id="CAB4926268.1"/>
    </source>
</evidence>
<proteinExistence type="predicted"/>
<protein>
    <submittedName>
        <fullName evidence="1">Unannotated protein</fullName>
    </submittedName>
</protein>
<dbReference type="AlphaFoldDB" id="A0A6J7I5I8"/>